<evidence type="ECO:0000259" key="1">
    <source>
        <dbReference type="PROSITE" id="PS50191"/>
    </source>
</evidence>
<dbReference type="InterPro" id="IPR001251">
    <property type="entry name" value="CRAL-TRIO_dom"/>
</dbReference>
<organism evidence="2 3">
    <name type="scientific">Plakobranchus ocellatus</name>
    <dbReference type="NCBI Taxonomy" id="259542"/>
    <lineage>
        <taxon>Eukaryota</taxon>
        <taxon>Metazoa</taxon>
        <taxon>Spiralia</taxon>
        <taxon>Lophotrochozoa</taxon>
        <taxon>Mollusca</taxon>
        <taxon>Gastropoda</taxon>
        <taxon>Heterobranchia</taxon>
        <taxon>Euthyneura</taxon>
        <taxon>Panpulmonata</taxon>
        <taxon>Sacoglossa</taxon>
        <taxon>Placobranchoidea</taxon>
        <taxon>Plakobranchidae</taxon>
        <taxon>Plakobranchus</taxon>
    </lineage>
</organism>
<gene>
    <name evidence="2" type="ORF">PoB_003584500</name>
</gene>
<comment type="caution">
    <text evidence="2">The sequence shown here is derived from an EMBL/GenBank/DDBJ whole genome shotgun (WGS) entry which is preliminary data.</text>
</comment>
<dbReference type="SUPFAM" id="SSF46938">
    <property type="entry name" value="CRAL/TRIO N-terminal domain"/>
    <property type="match status" value="1"/>
</dbReference>
<dbReference type="InterPro" id="IPR052432">
    <property type="entry name" value="PITP/CRAL-TRIO"/>
</dbReference>
<dbReference type="InterPro" id="IPR036273">
    <property type="entry name" value="CRAL/TRIO_N_dom_sf"/>
</dbReference>
<dbReference type="InterPro" id="IPR036865">
    <property type="entry name" value="CRAL-TRIO_dom_sf"/>
</dbReference>
<evidence type="ECO:0000313" key="3">
    <source>
        <dbReference type="Proteomes" id="UP000735302"/>
    </source>
</evidence>
<dbReference type="Proteomes" id="UP000735302">
    <property type="component" value="Unassembled WGS sequence"/>
</dbReference>
<dbReference type="EMBL" id="BLXT01004061">
    <property type="protein sequence ID" value="GFO09340.1"/>
    <property type="molecule type" value="Genomic_DNA"/>
</dbReference>
<evidence type="ECO:0000313" key="2">
    <source>
        <dbReference type="EMBL" id="GFO09340.1"/>
    </source>
</evidence>
<dbReference type="PANTHER" id="PTHR46590:SF4">
    <property type="entry name" value="CRAL-TRIO DOMAIN-CONTAINING PROTEIN"/>
    <property type="match status" value="1"/>
</dbReference>
<sequence>MLSGMRGIFGGNSPFEGDKDEQMSFETQLKILRDRLMAHSDKSLRRFLVATGDVELAYADILRYNQWRKAEGVDSLSPSDPDILHYLAKGFVHTLRIKDVQGRPVLYVTTRKHFTNNKDLDKLLKFTVYMLEMTIKRMDEQVCDNICLVFDLQQFSLANMDYQFVKRLVWLFSKFYPERLGVCIIYCAPVVFQGCWPIIRHWYVRLNEATASKIVFVNSREAMSKYLDLDGLPPQDL</sequence>
<dbReference type="PANTHER" id="PTHR46590">
    <property type="entry name" value="PHOSPHATIDYLINOSITOL TRANSFER PROTEIN CSR1-RELATED"/>
    <property type="match status" value="1"/>
</dbReference>
<feature type="domain" description="CRAL-TRIO" evidence="1">
    <location>
        <begin position="80"/>
        <end position="237"/>
    </location>
</feature>
<accession>A0AAV4AMA6</accession>
<keyword evidence="3" id="KW-1185">Reference proteome</keyword>
<dbReference type="Gene3D" id="3.40.525.10">
    <property type="entry name" value="CRAL-TRIO lipid binding domain"/>
    <property type="match status" value="1"/>
</dbReference>
<dbReference type="AlphaFoldDB" id="A0AAV4AMA6"/>
<name>A0AAV4AMA6_9GAST</name>
<dbReference type="Pfam" id="PF00650">
    <property type="entry name" value="CRAL_TRIO"/>
    <property type="match status" value="1"/>
</dbReference>
<proteinExistence type="predicted"/>
<reference evidence="2 3" key="1">
    <citation type="journal article" date="2021" name="Elife">
        <title>Chloroplast acquisition without the gene transfer in kleptoplastic sea slugs, Plakobranchus ocellatus.</title>
        <authorList>
            <person name="Maeda T."/>
            <person name="Takahashi S."/>
            <person name="Yoshida T."/>
            <person name="Shimamura S."/>
            <person name="Takaki Y."/>
            <person name="Nagai Y."/>
            <person name="Toyoda A."/>
            <person name="Suzuki Y."/>
            <person name="Arimoto A."/>
            <person name="Ishii H."/>
            <person name="Satoh N."/>
            <person name="Nishiyama T."/>
            <person name="Hasebe M."/>
            <person name="Maruyama T."/>
            <person name="Minagawa J."/>
            <person name="Obokata J."/>
            <person name="Shigenobu S."/>
        </authorList>
    </citation>
    <scope>NUCLEOTIDE SEQUENCE [LARGE SCALE GENOMIC DNA]</scope>
</reference>
<dbReference type="PROSITE" id="PS50191">
    <property type="entry name" value="CRAL_TRIO"/>
    <property type="match status" value="1"/>
</dbReference>
<dbReference type="SUPFAM" id="SSF52087">
    <property type="entry name" value="CRAL/TRIO domain"/>
    <property type="match status" value="1"/>
</dbReference>
<protein>
    <submittedName>
        <fullName evidence="2">Cral-trio domain-containing protein c3h8.02-like</fullName>
    </submittedName>
</protein>
<dbReference type="CDD" id="cd00170">
    <property type="entry name" value="SEC14"/>
    <property type="match status" value="1"/>
</dbReference>
<dbReference type="SMART" id="SM00516">
    <property type="entry name" value="SEC14"/>
    <property type="match status" value="1"/>
</dbReference>